<feature type="transmembrane region" description="Helical" evidence="2">
    <location>
        <begin position="49"/>
        <end position="69"/>
    </location>
</feature>
<comment type="caution">
    <text evidence="3">The sequence shown here is derived from an EMBL/GenBank/DDBJ whole genome shotgun (WGS) entry which is preliminary data.</text>
</comment>
<dbReference type="AlphaFoldDB" id="A0A2U1ZWR3"/>
<keyword evidence="4" id="KW-1185">Reference proteome</keyword>
<feature type="region of interest" description="Disordered" evidence="1">
    <location>
        <begin position="24"/>
        <end position="44"/>
    </location>
</feature>
<dbReference type="InterPro" id="IPR025238">
    <property type="entry name" value="DUF4184"/>
</dbReference>
<organism evidence="3 4">
    <name type="scientific">Serinibacter arcticus</name>
    <dbReference type="NCBI Taxonomy" id="1655435"/>
    <lineage>
        <taxon>Bacteria</taxon>
        <taxon>Bacillati</taxon>
        <taxon>Actinomycetota</taxon>
        <taxon>Actinomycetes</taxon>
        <taxon>Micrococcales</taxon>
        <taxon>Beutenbergiaceae</taxon>
        <taxon>Serinibacter</taxon>
    </lineage>
</organism>
<dbReference type="Proteomes" id="UP000245166">
    <property type="component" value="Unassembled WGS sequence"/>
</dbReference>
<dbReference type="EMBL" id="PYHR01000002">
    <property type="protein sequence ID" value="PWD51404.1"/>
    <property type="molecule type" value="Genomic_DNA"/>
</dbReference>
<keyword evidence="2" id="KW-1133">Transmembrane helix</keyword>
<gene>
    <name evidence="3" type="ORF">C8046_12790</name>
</gene>
<keyword evidence="2" id="KW-0812">Transmembrane</keyword>
<evidence type="ECO:0000256" key="1">
    <source>
        <dbReference type="SAM" id="MobiDB-lite"/>
    </source>
</evidence>
<protein>
    <recommendedName>
        <fullName evidence="5">DUF4184 family protein</fullName>
    </recommendedName>
</protein>
<evidence type="ECO:0000313" key="4">
    <source>
        <dbReference type="Proteomes" id="UP000245166"/>
    </source>
</evidence>
<dbReference type="Pfam" id="PF13803">
    <property type="entry name" value="DUF4184"/>
    <property type="match status" value="1"/>
</dbReference>
<proteinExistence type="predicted"/>
<feature type="transmembrane region" description="Helical" evidence="2">
    <location>
        <begin position="178"/>
        <end position="195"/>
    </location>
</feature>
<evidence type="ECO:0008006" key="5">
    <source>
        <dbReference type="Google" id="ProtNLM"/>
    </source>
</evidence>
<evidence type="ECO:0000313" key="3">
    <source>
        <dbReference type="EMBL" id="PWD51404.1"/>
    </source>
</evidence>
<keyword evidence="2" id="KW-0472">Membrane</keyword>
<feature type="transmembrane region" description="Helical" evidence="2">
    <location>
        <begin position="99"/>
        <end position="124"/>
    </location>
</feature>
<evidence type="ECO:0000256" key="2">
    <source>
        <dbReference type="SAM" id="Phobius"/>
    </source>
</evidence>
<feature type="transmembrane region" description="Helical" evidence="2">
    <location>
        <begin position="136"/>
        <end position="158"/>
    </location>
</feature>
<accession>A0A2U1ZWR3</accession>
<name>A0A2U1ZWR3_9MICO</name>
<reference evidence="3 4" key="1">
    <citation type="submission" date="2018-03" db="EMBL/GenBank/DDBJ databases">
        <title>Genome assembly of novel Miniimonas species PCH200.</title>
        <authorList>
            <person name="Thakur V."/>
            <person name="Kumar V."/>
            <person name="Singh D."/>
        </authorList>
    </citation>
    <scope>NUCLEOTIDE SEQUENCE [LARGE SCALE GENOMIC DNA]</scope>
    <source>
        <strain evidence="3 4">PCH200</strain>
    </source>
</reference>
<sequence length="198" mass="20584">MARRPHRRGADGGRAPRRLVVRAGAAGRPRGGRRRGARSRAPSPGVGRIGWAGWIVASLAIGVLTHVVWDSFTHGDGFVVQHVAWLREPLLGDLTAARVLQHASTVLGLAALAAWGLAGVRRWIASGTWRVGRRRALLVAALAAAGVVGAVVGVVTLLGESASPGLESVLSAAAKTGGTTAVAAVLLYAAVWWVIRRD</sequence>